<keyword evidence="3" id="KW-0804">Transcription</keyword>
<evidence type="ECO:0000256" key="1">
    <source>
        <dbReference type="ARBA" id="ARBA00023015"/>
    </source>
</evidence>
<keyword evidence="1" id="KW-0805">Transcription regulation</keyword>
<dbReference type="PRINTS" id="PR00038">
    <property type="entry name" value="HTHLUXR"/>
</dbReference>
<dbReference type="PANTHER" id="PTHR43214">
    <property type="entry name" value="TWO-COMPONENT RESPONSE REGULATOR"/>
    <property type="match status" value="1"/>
</dbReference>
<evidence type="ECO:0000313" key="6">
    <source>
        <dbReference type="Proteomes" id="UP001596548"/>
    </source>
</evidence>
<evidence type="ECO:0000256" key="3">
    <source>
        <dbReference type="ARBA" id="ARBA00023163"/>
    </source>
</evidence>
<dbReference type="RefSeq" id="WP_378964322.1">
    <property type="nucleotide sequence ID" value="NZ_JBHTBJ010000001.1"/>
</dbReference>
<keyword evidence="2" id="KW-0238">DNA-binding</keyword>
<dbReference type="PROSITE" id="PS50043">
    <property type="entry name" value="HTH_LUXR_2"/>
    <property type="match status" value="1"/>
</dbReference>
<dbReference type="Proteomes" id="UP001596548">
    <property type="component" value="Unassembled WGS sequence"/>
</dbReference>
<dbReference type="InterPro" id="IPR036388">
    <property type="entry name" value="WH-like_DNA-bd_sf"/>
</dbReference>
<name>A0ABW2HI64_9ACTN</name>
<comment type="caution">
    <text evidence="5">The sequence shown here is derived from an EMBL/GenBank/DDBJ whole genome shotgun (WGS) entry which is preliminary data.</text>
</comment>
<evidence type="ECO:0000256" key="2">
    <source>
        <dbReference type="ARBA" id="ARBA00023125"/>
    </source>
</evidence>
<sequence>MTANEALDRGRLAFRRRAWADAYRELAAADRHSPLAVDDLELLATAAHLLGHDDASEAIWERAHRETAGRGDHERAARCAFWLAFGLLNRGQPARTAGWLAKGRRQLGARGGDCAERGYLAVPEAVQHVEAGDCPRAIAETQTAVELGERCGDPDLVALARCVQGRARLRQGETAVGMALLDEVMVTVLADEVSPALAGNLYCTVIDGCQEVFDLLRAREWTVALTQWCESQPDLVPYRGQCLVHRAEIMLLRGAWAEAADAARSAVEHLSRPPHPAAGAALYVVAELHRLRGESAAAEAAYREANERGRPPQPGLARLRLAQGRREAARTAIQRALGEPDDPAVRPALLAAAVEILLATGDPAGAARAAAELSELAARLDMPLLRAMAAGCEGATSQADARPSDALIALRRAGQLWHGLDAPYEAARVRVRLALACRAAGDADTARLEFDAAGAAFARLGAAPDLAELAELSGRATGAGGLTVREIEVLRLVAAGKSNRGIAADLFLSERTVARHVSNILAKLGLPSRSAATAYAYERGLV</sequence>
<protein>
    <submittedName>
        <fullName evidence="5">LuxR C-terminal-related transcriptional regulator</fullName>
    </submittedName>
</protein>
<dbReference type="InterPro" id="IPR000792">
    <property type="entry name" value="Tscrpt_reg_LuxR_C"/>
</dbReference>
<dbReference type="SMART" id="SM00421">
    <property type="entry name" value="HTH_LUXR"/>
    <property type="match status" value="1"/>
</dbReference>
<organism evidence="5 6">
    <name type="scientific">Paractinoplanes rhizophilus</name>
    <dbReference type="NCBI Taxonomy" id="1416877"/>
    <lineage>
        <taxon>Bacteria</taxon>
        <taxon>Bacillati</taxon>
        <taxon>Actinomycetota</taxon>
        <taxon>Actinomycetes</taxon>
        <taxon>Micromonosporales</taxon>
        <taxon>Micromonosporaceae</taxon>
        <taxon>Paractinoplanes</taxon>
    </lineage>
</organism>
<dbReference type="PROSITE" id="PS00622">
    <property type="entry name" value="HTH_LUXR_1"/>
    <property type="match status" value="1"/>
</dbReference>
<dbReference type="Gene3D" id="1.25.40.10">
    <property type="entry name" value="Tetratricopeptide repeat domain"/>
    <property type="match status" value="1"/>
</dbReference>
<accession>A0ABW2HI64</accession>
<proteinExistence type="predicted"/>
<dbReference type="Pfam" id="PF00196">
    <property type="entry name" value="GerE"/>
    <property type="match status" value="1"/>
</dbReference>
<dbReference type="InterPro" id="IPR039420">
    <property type="entry name" value="WalR-like"/>
</dbReference>
<dbReference type="CDD" id="cd06170">
    <property type="entry name" value="LuxR_C_like"/>
    <property type="match status" value="1"/>
</dbReference>
<dbReference type="InterPro" id="IPR011990">
    <property type="entry name" value="TPR-like_helical_dom_sf"/>
</dbReference>
<dbReference type="SUPFAM" id="SSF46894">
    <property type="entry name" value="C-terminal effector domain of the bipartite response regulators"/>
    <property type="match status" value="1"/>
</dbReference>
<dbReference type="Gene3D" id="1.10.10.10">
    <property type="entry name" value="Winged helix-like DNA-binding domain superfamily/Winged helix DNA-binding domain"/>
    <property type="match status" value="1"/>
</dbReference>
<evidence type="ECO:0000313" key="5">
    <source>
        <dbReference type="EMBL" id="MFC7272889.1"/>
    </source>
</evidence>
<reference evidence="6" key="1">
    <citation type="journal article" date="2019" name="Int. J. Syst. Evol. Microbiol.">
        <title>The Global Catalogue of Microorganisms (GCM) 10K type strain sequencing project: providing services to taxonomists for standard genome sequencing and annotation.</title>
        <authorList>
            <consortium name="The Broad Institute Genomics Platform"/>
            <consortium name="The Broad Institute Genome Sequencing Center for Infectious Disease"/>
            <person name="Wu L."/>
            <person name="Ma J."/>
        </authorList>
    </citation>
    <scope>NUCLEOTIDE SEQUENCE [LARGE SCALE GENOMIC DNA]</scope>
    <source>
        <strain evidence="6">XZYJT-10</strain>
    </source>
</reference>
<dbReference type="EMBL" id="JBHTBJ010000001">
    <property type="protein sequence ID" value="MFC7272889.1"/>
    <property type="molecule type" value="Genomic_DNA"/>
</dbReference>
<dbReference type="PANTHER" id="PTHR43214:SF24">
    <property type="entry name" value="TRANSCRIPTIONAL REGULATORY PROTEIN NARL-RELATED"/>
    <property type="match status" value="1"/>
</dbReference>
<feature type="domain" description="HTH luxR-type" evidence="4">
    <location>
        <begin position="475"/>
        <end position="540"/>
    </location>
</feature>
<dbReference type="InterPro" id="IPR016032">
    <property type="entry name" value="Sig_transdc_resp-reg_C-effctor"/>
</dbReference>
<dbReference type="SUPFAM" id="SSF48452">
    <property type="entry name" value="TPR-like"/>
    <property type="match status" value="1"/>
</dbReference>
<gene>
    <name evidence="5" type="ORF">ACFQS1_02755</name>
</gene>
<evidence type="ECO:0000259" key="4">
    <source>
        <dbReference type="PROSITE" id="PS50043"/>
    </source>
</evidence>
<keyword evidence="6" id="KW-1185">Reference proteome</keyword>